<dbReference type="InterPro" id="IPR039425">
    <property type="entry name" value="RNA_pol_sigma-70-like"/>
</dbReference>
<dbReference type="InterPro" id="IPR036388">
    <property type="entry name" value="WH-like_DNA-bd_sf"/>
</dbReference>
<comment type="similarity">
    <text evidence="1">Belongs to the sigma-70 factor family. ECF subfamily.</text>
</comment>
<name>A0ABV1E5P2_9FIRM</name>
<keyword evidence="9" id="KW-1185">Reference proteome</keyword>
<dbReference type="InterPro" id="IPR014284">
    <property type="entry name" value="RNA_pol_sigma-70_dom"/>
</dbReference>
<dbReference type="InterPro" id="IPR007630">
    <property type="entry name" value="RNA_pol_sigma70_r4"/>
</dbReference>
<evidence type="ECO:0000259" key="7">
    <source>
        <dbReference type="Pfam" id="PF04545"/>
    </source>
</evidence>
<keyword evidence="2" id="KW-0805">Transcription regulation</keyword>
<evidence type="ECO:0000256" key="3">
    <source>
        <dbReference type="ARBA" id="ARBA00023082"/>
    </source>
</evidence>
<dbReference type="Pfam" id="PF04542">
    <property type="entry name" value="Sigma70_r2"/>
    <property type="match status" value="1"/>
</dbReference>
<dbReference type="InterPro" id="IPR007627">
    <property type="entry name" value="RNA_pol_sigma70_r2"/>
</dbReference>
<dbReference type="PANTHER" id="PTHR43133">
    <property type="entry name" value="RNA POLYMERASE ECF-TYPE SIGMA FACTO"/>
    <property type="match status" value="1"/>
</dbReference>
<protein>
    <submittedName>
        <fullName evidence="8">Sigma-70 family RNA polymerase sigma factor</fullName>
    </submittedName>
</protein>
<evidence type="ECO:0000313" key="8">
    <source>
        <dbReference type="EMBL" id="MEQ2442065.1"/>
    </source>
</evidence>
<dbReference type="NCBIfam" id="TIGR02937">
    <property type="entry name" value="sigma70-ECF"/>
    <property type="match status" value="1"/>
</dbReference>
<dbReference type="Pfam" id="PF04545">
    <property type="entry name" value="Sigma70_r4"/>
    <property type="match status" value="1"/>
</dbReference>
<dbReference type="InterPro" id="IPR013324">
    <property type="entry name" value="RNA_pol_sigma_r3/r4-like"/>
</dbReference>
<evidence type="ECO:0000256" key="4">
    <source>
        <dbReference type="ARBA" id="ARBA00023125"/>
    </source>
</evidence>
<evidence type="ECO:0000256" key="1">
    <source>
        <dbReference type="ARBA" id="ARBA00010641"/>
    </source>
</evidence>
<organism evidence="8 9">
    <name type="scientific">Pseudoflavonifractor intestinihominis</name>
    <dbReference type="NCBI Taxonomy" id="3133171"/>
    <lineage>
        <taxon>Bacteria</taxon>
        <taxon>Bacillati</taxon>
        <taxon>Bacillota</taxon>
        <taxon>Clostridia</taxon>
        <taxon>Eubacteriales</taxon>
        <taxon>Oscillospiraceae</taxon>
        <taxon>Pseudoflavonifractor</taxon>
    </lineage>
</organism>
<feature type="domain" description="RNA polymerase sigma-70 region 2" evidence="6">
    <location>
        <begin position="12"/>
        <end position="76"/>
    </location>
</feature>
<keyword evidence="5" id="KW-0804">Transcription</keyword>
<evidence type="ECO:0000256" key="5">
    <source>
        <dbReference type="ARBA" id="ARBA00023163"/>
    </source>
</evidence>
<evidence type="ECO:0000313" key="9">
    <source>
        <dbReference type="Proteomes" id="UP001464378"/>
    </source>
</evidence>
<dbReference type="Proteomes" id="UP001464378">
    <property type="component" value="Unassembled WGS sequence"/>
</dbReference>
<dbReference type="SUPFAM" id="SSF88659">
    <property type="entry name" value="Sigma3 and sigma4 domains of RNA polymerase sigma factors"/>
    <property type="match status" value="1"/>
</dbReference>
<dbReference type="Gene3D" id="1.10.1740.10">
    <property type="match status" value="1"/>
</dbReference>
<sequence length="156" mass="17740">MDANEYAHKAHEYRAALYRTALLYLHSPSMALDAVDEAVYKGLTACRSLRQPQFFHTWLTRILINVCNDELRRRARETGMDELPETAAEAFDNLPLKEAIARLPKDLRAVVILRYFTGLTLAETAQALDIPQGTVVTRQRRALALLKLELTDTEEV</sequence>
<proteinExistence type="inferred from homology"/>
<dbReference type="InterPro" id="IPR013325">
    <property type="entry name" value="RNA_pol_sigma_r2"/>
</dbReference>
<gene>
    <name evidence="8" type="ORF">WMO64_01115</name>
</gene>
<evidence type="ECO:0000259" key="6">
    <source>
        <dbReference type="Pfam" id="PF04542"/>
    </source>
</evidence>
<keyword evidence="4" id="KW-0238">DNA-binding</keyword>
<comment type="caution">
    <text evidence="8">The sequence shown here is derived from an EMBL/GenBank/DDBJ whole genome shotgun (WGS) entry which is preliminary data.</text>
</comment>
<accession>A0ABV1E5P2</accession>
<evidence type="ECO:0000256" key="2">
    <source>
        <dbReference type="ARBA" id="ARBA00023015"/>
    </source>
</evidence>
<dbReference type="PANTHER" id="PTHR43133:SF51">
    <property type="entry name" value="RNA POLYMERASE SIGMA FACTOR"/>
    <property type="match status" value="1"/>
</dbReference>
<reference evidence="8 9" key="1">
    <citation type="submission" date="2024-03" db="EMBL/GenBank/DDBJ databases">
        <title>Human intestinal bacterial collection.</title>
        <authorList>
            <person name="Pauvert C."/>
            <person name="Hitch T.C.A."/>
            <person name="Clavel T."/>
        </authorList>
    </citation>
    <scope>NUCLEOTIDE SEQUENCE [LARGE SCALE GENOMIC DNA]</scope>
    <source>
        <strain evidence="8 9">CLA-AP-H29</strain>
    </source>
</reference>
<dbReference type="Gene3D" id="1.10.10.10">
    <property type="entry name" value="Winged helix-like DNA-binding domain superfamily/Winged helix DNA-binding domain"/>
    <property type="match status" value="1"/>
</dbReference>
<dbReference type="EMBL" id="JBBMFK010000001">
    <property type="protein sequence ID" value="MEQ2442065.1"/>
    <property type="molecule type" value="Genomic_DNA"/>
</dbReference>
<feature type="domain" description="RNA polymerase sigma-70 region 4" evidence="7">
    <location>
        <begin position="99"/>
        <end position="147"/>
    </location>
</feature>
<dbReference type="CDD" id="cd06171">
    <property type="entry name" value="Sigma70_r4"/>
    <property type="match status" value="1"/>
</dbReference>
<dbReference type="SUPFAM" id="SSF88946">
    <property type="entry name" value="Sigma2 domain of RNA polymerase sigma factors"/>
    <property type="match status" value="1"/>
</dbReference>
<keyword evidence="3" id="KW-0731">Sigma factor</keyword>
<dbReference type="RefSeq" id="WP_349230752.1">
    <property type="nucleotide sequence ID" value="NZ_JBBMFK010000001.1"/>
</dbReference>